<evidence type="ECO:0000313" key="2">
    <source>
        <dbReference type="Proteomes" id="UP000030475"/>
    </source>
</evidence>
<protein>
    <recommendedName>
        <fullName evidence="3">Addiction module antitoxin RelB</fullName>
    </recommendedName>
</protein>
<reference evidence="1 2" key="1">
    <citation type="submission" date="2014-08" db="EMBL/GenBank/DDBJ databases">
        <authorList>
            <person name="Bunnell A."/>
            <person name="Chain P.S."/>
            <person name="Chertkov O."/>
            <person name="Currie B.J."/>
            <person name="Daligault H.E."/>
            <person name="Davenport K.W."/>
            <person name="Davis C."/>
            <person name="Gleasner C.D."/>
            <person name="Johnson S.L."/>
            <person name="Kaestli M."/>
            <person name="Koren S."/>
            <person name="Kunde Y.A."/>
            <person name="Mayo M."/>
            <person name="McMurry K.K."/>
            <person name="Price E.P."/>
            <person name="Reitenga K.G."/>
            <person name="Robison R."/>
            <person name="Rosovitz M.J."/>
            <person name="Sarovich D.S."/>
            <person name="Teshima H."/>
        </authorList>
    </citation>
    <scope>NUCLEOTIDE SEQUENCE [LARGE SCALE GENOMIC DNA]</scope>
    <source>
        <strain evidence="1 2">MSHR44</strain>
    </source>
</reference>
<dbReference type="Proteomes" id="UP000030475">
    <property type="component" value="Unassembled WGS sequence"/>
</dbReference>
<dbReference type="SUPFAM" id="SSF143011">
    <property type="entry name" value="RelE-like"/>
    <property type="match status" value="1"/>
</dbReference>
<organism evidence="1 2">
    <name type="scientific">Burkholderia pseudomallei</name>
    <name type="common">Pseudomonas pseudomallei</name>
    <dbReference type="NCBI Taxonomy" id="28450"/>
    <lineage>
        <taxon>Bacteria</taxon>
        <taxon>Pseudomonadati</taxon>
        <taxon>Pseudomonadota</taxon>
        <taxon>Betaproteobacteria</taxon>
        <taxon>Burkholderiales</taxon>
        <taxon>Burkholderiaceae</taxon>
        <taxon>Burkholderia</taxon>
        <taxon>pseudomallei group</taxon>
    </lineage>
</organism>
<dbReference type="InterPro" id="IPR035093">
    <property type="entry name" value="RelE/ParE_toxin_dom_sf"/>
</dbReference>
<evidence type="ECO:0008006" key="3">
    <source>
        <dbReference type="Google" id="ProtNLM"/>
    </source>
</evidence>
<name>A0AA40JIE6_BURPE</name>
<accession>A0AA40JIE6</accession>
<evidence type="ECO:0000313" key="1">
    <source>
        <dbReference type="EMBL" id="KGX17194.1"/>
    </source>
</evidence>
<dbReference type="PIRSF" id="PIRSF028744">
    <property type="entry name" value="Addict_mod_HI1419"/>
    <property type="match status" value="1"/>
</dbReference>
<proteinExistence type="predicted"/>
<dbReference type="PANTHER" id="PTHR41791">
    <property type="entry name" value="SSL7039 PROTEIN"/>
    <property type="match status" value="1"/>
</dbReference>
<comment type="caution">
    <text evidence="1">The sequence shown here is derived from an EMBL/GenBank/DDBJ whole genome shotgun (WGS) entry which is preliminary data.</text>
</comment>
<dbReference type="PANTHER" id="PTHR41791:SF1">
    <property type="entry name" value="SSL7039 PROTEIN"/>
    <property type="match status" value="1"/>
</dbReference>
<dbReference type="RefSeq" id="WP_076900281.1">
    <property type="nucleotide sequence ID" value="NZ_KN323090.1"/>
</dbReference>
<dbReference type="Pfam" id="PF05973">
    <property type="entry name" value="Gp49"/>
    <property type="match status" value="1"/>
</dbReference>
<gene>
    <name evidence="1" type="ORF">Y036_5961</name>
</gene>
<dbReference type="InterPro" id="IPR009241">
    <property type="entry name" value="HigB-like"/>
</dbReference>
<sequence length="97" mass="10734">MRIEQTDDFAKWLRGLRDHIARAQIAKRIQRLAHGQFGDVKSVGAGVSEMRVHVGPGYRVYFVQLGSTLVVLLCGGDKSTQQRDIERAIALSAQLGD</sequence>
<dbReference type="InterPro" id="IPR014056">
    <property type="entry name" value="TypeIITA-like_toxin_pred"/>
</dbReference>
<dbReference type="EMBL" id="JQIM01000007">
    <property type="protein sequence ID" value="KGX17194.1"/>
    <property type="molecule type" value="Genomic_DNA"/>
</dbReference>
<dbReference type="AlphaFoldDB" id="A0AA40JIE6"/>
<dbReference type="NCBIfam" id="TIGR02683">
    <property type="entry name" value="upstrm_HI1419"/>
    <property type="match status" value="1"/>
</dbReference>